<organism evidence="2 3">
    <name type="scientific">Cochliobolus sativus</name>
    <name type="common">Common root rot and spot blotch fungus</name>
    <name type="synonym">Bipolaris sorokiniana</name>
    <dbReference type="NCBI Taxonomy" id="45130"/>
    <lineage>
        <taxon>Eukaryota</taxon>
        <taxon>Fungi</taxon>
        <taxon>Dikarya</taxon>
        <taxon>Ascomycota</taxon>
        <taxon>Pezizomycotina</taxon>
        <taxon>Dothideomycetes</taxon>
        <taxon>Pleosporomycetidae</taxon>
        <taxon>Pleosporales</taxon>
        <taxon>Pleosporineae</taxon>
        <taxon>Pleosporaceae</taxon>
        <taxon>Bipolaris</taxon>
    </lineage>
</organism>
<evidence type="ECO:0000313" key="3">
    <source>
        <dbReference type="Proteomes" id="UP000624244"/>
    </source>
</evidence>
<evidence type="ECO:0000256" key="1">
    <source>
        <dbReference type="SAM" id="MobiDB-lite"/>
    </source>
</evidence>
<name>A0A8H5ZJ07_COCSA</name>
<dbReference type="SUPFAM" id="SSF48576">
    <property type="entry name" value="Terpenoid synthases"/>
    <property type="match status" value="1"/>
</dbReference>
<feature type="region of interest" description="Disordered" evidence="1">
    <location>
        <begin position="314"/>
        <end position="339"/>
    </location>
</feature>
<accession>A0A8H5ZJ07</accession>
<proteinExistence type="predicted"/>
<reference evidence="2" key="1">
    <citation type="submission" date="2019-11" db="EMBL/GenBank/DDBJ databases">
        <title>Bipolaris sorokiniana Genome sequencing.</title>
        <authorList>
            <person name="Wang H."/>
        </authorList>
    </citation>
    <scope>NUCLEOTIDE SEQUENCE</scope>
</reference>
<comment type="caution">
    <text evidence="2">The sequence shown here is derived from an EMBL/GenBank/DDBJ whole genome shotgun (WGS) entry which is preliminary data.</text>
</comment>
<protein>
    <submittedName>
        <fullName evidence="2">Uncharacterized protein</fullName>
    </submittedName>
</protein>
<dbReference type="Proteomes" id="UP000624244">
    <property type="component" value="Unassembled WGS sequence"/>
</dbReference>
<dbReference type="EMBL" id="WNKQ01000007">
    <property type="protein sequence ID" value="KAF5850101.1"/>
    <property type="molecule type" value="Genomic_DNA"/>
</dbReference>
<dbReference type="Pfam" id="PF19086">
    <property type="entry name" value="Terpene_syn_C_2"/>
    <property type="match status" value="1"/>
</dbReference>
<dbReference type="Gene3D" id="1.10.600.10">
    <property type="entry name" value="Farnesyl Diphosphate Synthase"/>
    <property type="match status" value="1"/>
</dbReference>
<dbReference type="InterPro" id="IPR008949">
    <property type="entry name" value="Isoprenoid_synthase_dom_sf"/>
</dbReference>
<evidence type="ECO:0000313" key="2">
    <source>
        <dbReference type="EMBL" id="KAF5850101.1"/>
    </source>
</evidence>
<sequence>MRILNILYQRLLPSAADIRHYQAGIEYRDNRSCCRRCQTLTGHGRKPRRKWLCCEKRFLQSKTLETFHFLRNINDEVEQMESLERRLLLGRITKALQTASVDPLQPMESGNTKMLAVVSSFIRQCQVVLSPRALVRVFDDIVNYLEGLKEEAAYQESTAALPNIEDYLRVRLGTIGLRPFFTILRHTLTISTSNIKDSSSFWTSPLHSKLLDCIQPAIGLQNDIVGLSKDIKKSVRMNLVMVLLEQQHKTTSNLEAVSMARTTAVSIHNTKMQEVMRVWADIKAANARASVPVEAYKSSGDVVECGAEYSCGGTQVQGEGDTDATVDGPAFDQPGDEVI</sequence>
<gene>
    <name evidence="2" type="ORF">GGP41_002337</name>
</gene>
<dbReference type="AlphaFoldDB" id="A0A8H5ZJ07"/>